<evidence type="ECO:0000313" key="4">
    <source>
        <dbReference type="Proteomes" id="UP001470230"/>
    </source>
</evidence>
<protein>
    <submittedName>
        <fullName evidence="3">Uncharacterized protein</fullName>
    </submittedName>
</protein>
<feature type="region of interest" description="Disordered" evidence="2">
    <location>
        <begin position="40"/>
        <end position="71"/>
    </location>
</feature>
<dbReference type="Proteomes" id="UP001470230">
    <property type="component" value="Unassembled WGS sequence"/>
</dbReference>
<accession>A0ABR2GUN4</accession>
<evidence type="ECO:0000256" key="2">
    <source>
        <dbReference type="SAM" id="MobiDB-lite"/>
    </source>
</evidence>
<keyword evidence="1" id="KW-0175">Coiled coil</keyword>
<reference evidence="3 4" key="1">
    <citation type="submission" date="2024-04" db="EMBL/GenBank/DDBJ databases">
        <title>Tritrichomonas musculus Genome.</title>
        <authorList>
            <person name="Alves-Ferreira E."/>
            <person name="Grigg M."/>
            <person name="Lorenzi H."/>
            <person name="Galac M."/>
        </authorList>
    </citation>
    <scope>NUCLEOTIDE SEQUENCE [LARGE SCALE GENOMIC DNA]</scope>
    <source>
        <strain evidence="3 4">EAF2021</strain>
    </source>
</reference>
<comment type="caution">
    <text evidence="3">The sequence shown here is derived from an EMBL/GenBank/DDBJ whole genome shotgun (WGS) entry which is preliminary data.</text>
</comment>
<evidence type="ECO:0000313" key="3">
    <source>
        <dbReference type="EMBL" id="KAK8837077.1"/>
    </source>
</evidence>
<feature type="compositionally biased region" description="Low complexity" evidence="2">
    <location>
        <begin position="53"/>
        <end position="64"/>
    </location>
</feature>
<proteinExistence type="predicted"/>
<name>A0ABR2GUN4_9EUKA</name>
<keyword evidence="4" id="KW-1185">Reference proteome</keyword>
<feature type="coiled-coil region" evidence="1">
    <location>
        <begin position="73"/>
        <end position="168"/>
    </location>
</feature>
<gene>
    <name evidence="3" type="ORF">M9Y10_037127</name>
</gene>
<dbReference type="EMBL" id="JAPFFF010000062">
    <property type="protein sequence ID" value="KAK8837077.1"/>
    <property type="molecule type" value="Genomic_DNA"/>
</dbReference>
<organism evidence="3 4">
    <name type="scientific">Tritrichomonas musculus</name>
    <dbReference type="NCBI Taxonomy" id="1915356"/>
    <lineage>
        <taxon>Eukaryota</taxon>
        <taxon>Metamonada</taxon>
        <taxon>Parabasalia</taxon>
        <taxon>Tritrichomonadida</taxon>
        <taxon>Tritrichomonadidae</taxon>
        <taxon>Tritrichomonas</taxon>
    </lineage>
</organism>
<evidence type="ECO:0000256" key="1">
    <source>
        <dbReference type="SAM" id="Coils"/>
    </source>
</evidence>
<sequence>MFKRGVRIKDYLVYYKQNPTEQIKIETPIPSLLESRRLIQREPSTTIDKEATTKTTSKPTKTKTNPNLKRGDKKKINNEIAKYNAQLKLAIQNKKDYEEDLQEAKKNKDAKVSIDECNYFINKFITEINELNDKIFELKGKKYNQPELEQINKEILTLKTELDNISKKHIKYGKLETNLKNLIADQRGDEDDLINGDFTEDEKETIKQDIKNRAIDIDKTEKLIEKYKQKHQHILNKTDNVWNNKEGCRCGFIVEWDNKTVAEDTIHLKIDLRRFLPLSNIKYLPAFAGKIELRLYFSCAGLVYCPLGPSLDLKNNPGVFCKYTFEDITTEFKPIGDSISCWVKSTAAGTSPNQTYTLNAGTRTSNVVEYTITDCLSIIPCFGISDNVYSSLVQRYSNPSSPLTFPTQTLSVYTTTNALKNINDKTTCTITPRFVDSLFCLFPLHNRHKTVFKNPLFDSFYISAGGYGNIPARPFGTNEQYPEFLEYCQNAMNMNGEQSGFNKEVVASLTNKYNFKATLGQYTDDRTSFFIGLPTETDNTYQQGLTSLSPINFEINVSQKTGNNTFANEVDTPPLLCLLYDGSISILVQPNGMPPLVRIGNYDLTTPE</sequence>